<evidence type="ECO:0000313" key="2">
    <source>
        <dbReference type="Proteomes" id="UP001186974"/>
    </source>
</evidence>
<proteinExistence type="predicted"/>
<evidence type="ECO:0000313" key="1">
    <source>
        <dbReference type="EMBL" id="KAK3080350.1"/>
    </source>
</evidence>
<gene>
    <name evidence="1" type="ORF">LTS18_002216</name>
</gene>
<organism evidence="1 2">
    <name type="scientific">Coniosporium uncinatum</name>
    <dbReference type="NCBI Taxonomy" id="93489"/>
    <lineage>
        <taxon>Eukaryota</taxon>
        <taxon>Fungi</taxon>
        <taxon>Dikarya</taxon>
        <taxon>Ascomycota</taxon>
        <taxon>Pezizomycotina</taxon>
        <taxon>Dothideomycetes</taxon>
        <taxon>Dothideomycetes incertae sedis</taxon>
        <taxon>Coniosporium</taxon>
    </lineage>
</organism>
<sequence length="602" mass="67610">MANSRRGHTILLSLILAFTVLYLLRDDVRDSHSPTPMYALADTFKSYEDPFSGSANYSIKPQDALPSSDFESFRQPPEFLPHEPESVVPVSSYHSVPATSLHLLIPASESNTGLCRTLLSAALLGYSTPTLINWNQTFKSEDWSHIAKIKGVYQHLQSSDINDDDLVLIVDGYDVWFQLPMQVMVKQYRKLVEEANARLAKKYGLSGSDAGAQRYTSSIFFGAEKGCWPNANTDLACTAVPESHLPADVYGKGLTDKVDYRTRPKWINSGTIMGPAADLRALYQAAVEVSQKINDHMWSDQYVFNQLFGDQEYARVVQQNSSPKDWRHWFGSLLSSQSSKNETPLMVLDPNKNYEYHISLDYTKILYQTMTHNTDGEIGFLDYSNSSQLRSVKRPHQSHAIALPDALLSSLGPFAIHATLSIREDSSSDRIVTSYLDHNDTLDILPPIDTLWRSSLVPLATNTYFPSVPSLLHMNGEDSKALMDEYWKKMWFQPYGRALLRQHMRHLLSLEDAAVTPQQRTGGKGGVWTDQRTWIPWSEICAGTEDELFGDGKGAWTKEGENGGLVRNYFGLLLSGAQEDEEEKQKRADGEAESAEAQAREE</sequence>
<accession>A0ACC3DUJ8</accession>
<keyword evidence="2" id="KW-1185">Reference proteome</keyword>
<dbReference type="EMBL" id="JAWDJW010000611">
    <property type="protein sequence ID" value="KAK3080350.1"/>
    <property type="molecule type" value="Genomic_DNA"/>
</dbReference>
<name>A0ACC3DUJ8_9PEZI</name>
<comment type="caution">
    <text evidence="1">The sequence shown here is derived from an EMBL/GenBank/DDBJ whole genome shotgun (WGS) entry which is preliminary data.</text>
</comment>
<reference evidence="1" key="1">
    <citation type="submission" date="2024-09" db="EMBL/GenBank/DDBJ databases">
        <title>Black Yeasts Isolated from many extreme environments.</title>
        <authorList>
            <person name="Coleine C."/>
            <person name="Stajich J.E."/>
            <person name="Selbmann L."/>
        </authorList>
    </citation>
    <scope>NUCLEOTIDE SEQUENCE</scope>
    <source>
        <strain evidence="1">CCFEE 5737</strain>
    </source>
</reference>
<dbReference type="Proteomes" id="UP001186974">
    <property type="component" value="Unassembled WGS sequence"/>
</dbReference>
<protein>
    <submittedName>
        <fullName evidence="1">Uncharacterized protein</fullName>
    </submittedName>
</protein>